<accession>A0AAE3ZRI4</accession>
<dbReference type="InterPro" id="IPR009061">
    <property type="entry name" value="DNA-bd_dom_put_sf"/>
</dbReference>
<dbReference type="SMART" id="SM00422">
    <property type="entry name" value="HTH_MERR"/>
    <property type="match status" value="1"/>
</dbReference>
<dbReference type="InterPro" id="IPR047057">
    <property type="entry name" value="MerR_fam"/>
</dbReference>
<dbReference type="InterPro" id="IPR000551">
    <property type="entry name" value="MerR-type_HTH_dom"/>
</dbReference>
<proteinExistence type="predicted"/>
<evidence type="ECO:0000259" key="3">
    <source>
        <dbReference type="PROSITE" id="PS50937"/>
    </source>
</evidence>
<dbReference type="EMBL" id="JAVDYC010000001">
    <property type="protein sequence ID" value="MDR7322530.1"/>
    <property type="molecule type" value="Genomic_DNA"/>
</dbReference>
<dbReference type="GO" id="GO:0003700">
    <property type="term" value="F:DNA-binding transcription factor activity"/>
    <property type="evidence" value="ECO:0007669"/>
    <property type="project" value="InterPro"/>
</dbReference>
<dbReference type="SUPFAM" id="SSF46955">
    <property type="entry name" value="Putative DNA-binding domain"/>
    <property type="match status" value="1"/>
</dbReference>
<evidence type="ECO:0000313" key="4">
    <source>
        <dbReference type="EMBL" id="MDR7322530.1"/>
    </source>
</evidence>
<dbReference type="GO" id="GO:0003677">
    <property type="term" value="F:DNA binding"/>
    <property type="evidence" value="ECO:0007669"/>
    <property type="project" value="UniProtKB-KW"/>
</dbReference>
<dbReference type="Gene3D" id="1.10.1660.10">
    <property type="match status" value="1"/>
</dbReference>
<dbReference type="PROSITE" id="PS50937">
    <property type="entry name" value="HTH_MERR_2"/>
    <property type="match status" value="1"/>
</dbReference>
<dbReference type="PANTHER" id="PTHR30204:SF97">
    <property type="entry name" value="MERR FAMILY REGULATORY PROTEIN"/>
    <property type="match status" value="1"/>
</dbReference>
<organism evidence="4 5">
    <name type="scientific">Catenuloplanes niger</name>
    <dbReference type="NCBI Taxonomy" id="587534"/>
    <lineage>
        <taxon>Bacteria</taxon>
        <taxon>Bacillati</taxon>
        <taxon>Actinomycetota</taxon>
        <taxon>Actinomycetes</taxon>
        <taxon>Micromonosporales</taxon>
        <taxon>Micromonosporaceae</taxon>
        <taxon>Catenuloplanes</taxon>
    </lineage>
</organism>
<gene>
    <name evidence="4" type="ORF">J2S44_002780</name>
</gene>
<protein>
    <submittedName>
        <fullName evidence="4">DNA-binding transcriptional MerR regulator</fullName>
    </submittedName>
</protein>
<dbReference type="Pfam" id="PF13411">
    <property type="entry name" value="MerR_1"/>
    <property type="match status" value="1"/>
</dbReference>
<evidence type="ECO:0000313" key="5">
    <source>
        <dbReference type="Proteomes" id="UP001183629"/>
    </source>
</evidence>
<dbReference type="PROSITE" id="PS00552">
    <property type="entry name" value="HTH_MERR_1"/>
    <property type="match status" value="1"/>
</dbReference>
<dbReference type="PRINTS" id="PR00040">
    <property type="entry name" value="HTHMERR"/>
</dbReference>
<keyword evidence="2" id="KW-0175">Coiled coil</keyword>
<dbReference type="RefSeq" id="WP_310413064.1">
    <property type="nucleotide sequence ID" value="NZ_JAVDYC010000001.1"/>
</dbReference>
<dbReference type="AlphaFoldDB" id="A0AAE3ZRI4"/>
<feature type="coiled-coil region" evidence="2">
    <location>
        <begin position="74"/>
        <end position="101"/>
    </location>
</feature>
<keyword evidence="5" id="KW-1185">Reference proteome</keyword>
<dbReference type="Proteomes" id="UP001183629">
    <property type="component" value="Unassembled WGS sequence"/>
</dbReference>
<reference evidence="4 5" key="1">
    <citation type="submission" date="2023-07" db="EMBL/GenBank/DDBJ databases">
        <title>Sequencing the genomes of 1000 actinobacteria strains.</title>
        <authorList>
            <person name="Klenk H.-P."/>
        </authorList>
    </citation>
    <scope>NUCLEOTIDE SEQUENCE [LARGE SCALE GENOMIC DNA]</scope>
    <source>
        <strain evidence="4 5">DSM 44711</strain>
    </source>
</reference>
<evidence type="ECO:0000256" key="1">
    <source>
        <dbReference type="ARBA" id="ARBA00023125"/>
    </source>
</evidence>
<sequence>MRIGELAARTGVSTRSLRYYEQQGLLVSARSATGQRHYEEDHVDRVRIIQAYLTAGVPSRTIAEMVPCMNSPSLREARRAAEVMDRERQRLSESIDDLTTARTVLDALIESNQRFLRAQEPGRRDPAR</sequence>
<keyword evidence="1 4" id="KW-0238">DNA-binding</keyword>
<evidence type="ECO:0000256" key="2">
    <source>
        <dbReference type="SAM" id="Coils"/>
    </source>
</evidence>
<feature type="domain" description="HTH merR-type" evidence="3">
    <location>
        <begin position="1"/>
        <end position="68"/>
    </location>
</feature>
<name>A0AAE3ZRI4_9ACTN</name>
<comment type="caution">
    <text evidence="4">The sequence shown here is derived from an EMBL/GenBank/DDBJ whole genome shotgun (WGS) entry which is preliminary data.</text>
</comment>
<dbReference type="PANTHER" id="PTHR30204">
    <property type="entry name" value="REDOX-CYCLING DRUG-SENSING TRANSCRIPTIONAL ACTIVATOR SOXR"/>
    <property type="match status" value="1"/>
</dbReference>